<evidence type="ECO:0000256" key="3">
    <source>
        <dbReference type="ARBA" id="ARBA00008715"/>
    </source>
</evidence>
<dbReference type="STRING" id="195883.A0A482WYP6"/>
<dbReference type="AlphaFoldDB" id="A0A482WYP6"/>
<evidence type="ECO:0000256" key="6">
    <source>
        <dbReference type="ARBA" id="ARBA00022692"/>
    </source>
</evidence>
<dbReference type="EC" id="2.4.1.-" evidence="10"/>
<dbReference type="InParanoid" id="A0A482WYP6"/>
<dbReference type="EMBL" id="QKKF02022000">
    <property type="protein sequence ID" value="RZF38638.1"/>
    <property type="molecule type" value="Genomic_DNA"/>
</dbReference>
<dbReference type="Pfam" id="PF03155">
    <property type="entry name" value="Alg6_Alg8"/>
    <property type="match status" value="1"/>
</dbReference>
<evidence type="ECO:0000256" key="2">
    <source>
        <dbReference type="ARBA" id="ARBA00004922"/>
    </source>
</evidence>
<comment type="pathway">
    <text evidence="2 10">Protein modification; protein glycosylation.</text>
</comment>
<reference evidence="12 13" key="1">
    <citation type="journal article" date="2017" name="Gigascience">
        <title>Genome sequence of the small brown planthopper, Laodelphax striatellus.</title>
        <authorList>
            <person name="Zhu J."/>
            <person name="Jiang F."/>
            <person name="Wang X."/>
            <person name="Yang P."/>
            <person name="Bao Y."/>
            <person name="Zhao W."/>
            <person name="Wang W."/>
            <person name="Lu H."/>
            <person name="Wang Q."/>
            <person name="Cui N."/>
            <person name="Li J."/>
            <person name="Chen X."/>
            <person name="Luo L."/>
            <person name="Yu J."/>
            <person name="Kang L."/>
            <person name="Cui F."/>
        </authorList>
    </citation>
    <scope>NUCLEOTIDE SEQUENCE [LARGE SCALE GENOMIC DNA]</scope>
    <source>
        <strain evidence="12">Lst14</strain>
    </source>
</reference>
<proteinExistence type="inferred from homology"/>
<evidence type="ECO:0000256" key="10">
    <source>
        <dbReference type="RuleBase" id="RU363110"/>
    </source>
</evidence>
<feature type="transmembrane region" description="Helical" evidence="10">
    <location>
        <begin position="375"/>
        <end position="391"/>
    </location>
</feature>
<feature type="signal peptide" evidence="11">
    <location>
        <begin position="1"/>
        <end position="22"/>
    </location>
</feature>
<protein>
    <recommendedName>
        <fullName evidence="10">Alpha-1,3-glucosyltransferase</fullName>
        <ecNumber evidence="10">2.4.1.-</ecNumber>
    </recommendedName>
</protein>
<dbReference type="InterPro" id="IPR004856">
    <property type="entry name" value="Glyco_trans_ALG6/ALG8"/>
</dbReference>
<gene>
    <name evidence="12" type="ORF">LSTR_LSTR003444</name>
</gene>
<feature type="transmembrane region" description="Helical" evidence="10">
    <location>
        <begin position="396"/>
        <end position="413"/>
    </location>
</feature>
<dbReference type="PANTHER" id="PTHR12413">
    <property type="entry name" value="DOLICHYL GLYCOSYLTRANSFERASE"/>
    <property type="match status" value="1"/>
</dbReference>
<feature type="transmembrane region" description="Helical" evidence="10">
    <location>
        <begin position="323"/>
        <end position="341"/>
    </location>
</feature>
<keyword evidence="11" id="KW-0732">Signal</keyword>
<evidence type="ECO:0000256" key="8">
    <source>
        <dbReference type="ARBA" id="ARBA00022989"/>
    </source>
</evidence>
<feature type="transmembrane region" description="Helical" evidence="10">
    <location>
        <begin position="194"/>
        <end position="213"/>
    </location>
</feature>
<dbReference type="OrthoDB" id="1689333at2759"/>
<dbReference type="FunCoup" id="A0A482WYP6">
    <property type="interactions" value="1926"/>
</dbReference>
<keyword evidence="9 10" id="KW-0472">Membrane</keyword>
<comment type="similarity">
    <text evidence="3 10">Belongs to the ALG6/ALG8 glucosyltransferase family.</text>
</comment>
<feature type="transmembrane region" description="Helical" evidence="10">
    <location>
        <begin position="419"/>
        <end position="437"/>
    </location>
</feature>
<dbReference type="UniPathway" id="UPA00378"/>
<organism evidence="12 13">
    <name type="scientific">Laodelphax striatellus</name>
    <name type="common">Small brown planthopper</name>
    <name type="synonym">Delphax striatella</name>
    <dbReference type="NCBI Taxonomy" id="195883"/>
    <lineage>
        <taxon>Eukaryota</taxon>
        <taxon>Metazoa</taxon>
        <taxon>Ecdysozoa</taxon>
        <taxon>Arthropoda</taxon>
        <taxon>Hexapoda</taxon>
        <taxon>Insecta</taxon>
        <taxon>Pterygota</taxon>
        <taxon>Neoptera</taxon>
        <taxon>Paraneoptera</taxon>
        <taxon>Hemiptera</taxon>
        <taxon>Auchenorrhyncha</taxon>
        <taxon>Fulgoroidea</taxon>
        <taxon>Delphacidae</taxon>
        <taxon>Criomorphinae</taxon>
        <taxon>Laodelphax</taxon>
    </lineage>
</organism>
<feature type="transmembrane region" description="Helical" evidence="10">
    <location>
        <begin position="458"/>
        <end position="477"/>
    </location>
</feature>
<dbReference type="Proteomes" id="UP000291343">
    <property type="component" value="Unassembled WGS sequence"/>
</dbReference>
<accession>A0A482WYP6</accession>
<feature type="transmembrane region" description="Helical" evidence="10">
    <location>
        <begin position="353"/>
        <end position="369"/>
    </location>
</feature>
<evidence type="ECO:0000256" key="4">
    <source>
        <dbReference type="ARBA" id="ARBA00022676"/>
    </source>
</evidence>
<feature type="chain" id="PRO_5019858046" description="Alpha-1,3-glucosyltransferase" evidence="11">
    <location>
        <begin position="23"/>
        <end position="523"/>
    </location>
</feature>
<dbReference type="SMR" id="A0A482WYP6"/>
<evidence type="ECO:0000256" key="7">
    <source>
        <dbReference type="ARBA" id="ARBA00022824"/>
    </source>
</evidence>
<feature type="transmembrane region" description="Helical" evidence="10">
    <location>
        <begin position="234"/>
        <end position="255"/>
    </location>
</feature>
<sequence>MFWNVVLMISCIKLLLIPAYRSTDFEVHRNWLAITHSLPIKNWYKDDTSVWTLDYPPLFAWFEYLLSHVAKYFDKDMLDVQNLNYASPRTILFQRLSVIVSDLFLVYGTKECCVYLSTSGLRKSSKWSSKWGSPTAILQLLLLANAGLLMIDHIHFQYNGMLFGIMLLSVAKIMQDKWLVGAFWFTVLLNMKHIFAYVAPAYFIYLLRNYCFLRATQGNQVRLNLLSFSRTFKLAVIVLSVFTISFGPFIFYGQLGQVLSRLFPFKRGLCHAYWAPNFWALYNMLDKVLIVLFKLTGKTLKANPASMTGGLVQEFDHAVLPSITPRITLFCTVLSILPCLIKLWRCPGNPLHFMRALILCAFGAFMFGWHVHEKAILMVIIPLSVISVVWRKEAEIYLMISTVGHYSLFPLFFTPFEHILKVFILLIHTVYAFVNLSNLFDVKHSRYSLPLLTKLESCYVLGLAFLFVFESVLYPMLDLASVYPFVPLMLTSVYCAVGVGYCWLRYYWNFVSMSETDHKRKAY</sequence>
<dbReference type="GO" id="GO:0042283">
    <property type="term" value="F:dolichyl pyrophosphate Glc1Man9GlcNAc2 alpha-1,3-glucosyltransferase activity"/>
    <property type="evidence" value="ECO:0007669"/>
    <property type="project" value="TreeGrafter"/>
</dbReference>
<evidence type="ECO:0000256" key="1">
    <source>
        <dbReference type="ARBA" id="ARBA00004477"/>
    </source>
</evidence>
<keyword evidence="6 10" id="KW-0812">Transmembrane</keyword>
<name>A0A482WYP6_LAOST</name>
<keyword evidence="8 10" id="KW-1133">Transmembrane helix</keyword>
<dbReference type="GO" id="GO:0005789">
    <property type="term" value="C:endoplasmic reticulum membrane"/>
    <property type="evidence" value="ECO:0007669"/>
    <property type="project" value="UniProtKB-SubCell"/>
</dbReference>
<dbReference type="GO" id="GO:0006487">
    <property type="term" value="P:protein N-linked glycosylation"/>
    <property type="evidence" value="ECO:0007669"/>
    <property type="project" value="TreeGrafter"/>
</dbReference>
<evidence type="ECO:0000313" key="13">
    <source>
        <dbReference type="Proteomes" id="UP000291343"/>
    </source>
</evidence>
<evidence type="ECO:0000256" key="11">
    <source>
        <dbReference type="SAM" id="SignalP"/>
    </source>
</evidence>
<evidence type="ECO:0000313" key="12">
    <source>
        <dbReference type="EMBL" id="RZF38638.1"/>
    </source>
</evidence>
<evidence type="ECO:0000256" key="9">
    <source>
        <dbReference type="ARBA" id="ARBA00023136"/>
    </source>
</evidence>
<dbReference type="PANTHER" id="PTHR12413:SF2">
    <property type="entry name" value="DOLICHYL PYROPHOSPHATE GLC1MAN9GLCNAC2 ALPHA-1,3-GLUCOSYLTRANSFERASE-RELATED"/>
    <property type="match status" value="1"/>
</dbReference>
<keyword evidence="7 10" id="KW-0256">Endoplasmic reticulum</keyword>
<comment type="subcellular location">
    <subcellularLocation>
        <location evidence="1 10">Endoplasmic reticulum membrane</location>
        <topology evidence="1 10">Multi-pass membrane protein</topology>
    </subcellularLocation>
</comment>
<keyword evidence="5 10" id="KW-0808">Transferase</keyword>
<evidence type="ECO:0000256" key="5">
    <source>
        <dbReference type="ARBA" id="ARBA00022679"/>
    </source>
</evidence>
<keyword evidence="13" id="KW-1185">Reference proteome</keyword>
<feature type="transmembrane region" description="Helical" evidence="10">
    <location>
        <begin position="483"/>
        <end position="504"/>
    </location>
</feature>
<keyword evidence="4 10" id="KW-0328">Glycosyltransferase</keyword>
<comment type="caution">
    <text evidence="12">The sequence shown here is derived from an EMBL/GenBank/DDBJ whole genome shotgun (WGS) entry which is preliminary data.</text>
</comment>